<accession>A0ACB9B5C8</accession>
<dbReference type="Proteomes" id="UP001056120">
    <property type="component" value="Linkage Group LG23"/>
</dbReference>
<protein>
    <submittedName>
        <fullName evidence="1">Uncharacterized protein</fullName>
    </submittedName>
</protein>
<reference evidence="2" key="1">
    <citation type="journal article" date="2022" name="Mol. Ecol. Resour.">
        <title>The genomes of chicory, endive, great burdock and yacon provide insights into Asteraceae palaeo-polyploidization history and plant inulin production.</title>
        <authorList>
            <person name="Fan W."/>
            <person name="Wang S."/>
            <person name="Wang H."/>
            <person name="Wang A."/>
            <person name="Jiang F."/>
            <person name="Liu H."/>
            <person name="Zhao H."/>
            <person name="Xu D."/>
            <person name="Zhang Y."/>
        </authorList>
    </citation>
    <scope>NUCLEOTIDE SEQUENCE [LARGE SCALE GENOMIC DNA]</scope>
    <source>
        <strain evidence="2">cv. Yunnan</strain>
    </source>
</reference>
<evidence type="ECO:0000313" key="1">
    <source>
        <dbReference type="EMBL" id="KAI3717426.1"/>
    </source>
</evidence>
<comment type="caution">
    <text evidence="1">The sequence shown here is derived from an EMBL/GenBank/DDBJ whole genome shotgun (WGS) entry which is preliminary data.</text>
</comment>
<proteinExistence type="predicted"/>
<dbReference type="EMBL" id="CM042040">
    <property type="protein sequence ID" value="KAI3717426.1"/>
    <property type="molecule type" value="Genomic_DNA"/>
</dbReference>
<keyword evidence="2" id="KW-1185">Reference proteome</keyword>
<evidence type="ECO:0000313" key="2">
    <source>
        <dbReference type="Proteomes" id="UP001056120"/>
    </source>
</evidence>
<name>A0ACB9B5C8_9ASTR</name>
<organism evidence="1 2">
    <name type="scientific">Smallanthus sonchifolius</name>
    <dbReference type="NCBI Taxonomy" id="185202"/>
    <lineage>
        <taxon>Eukaryota</taxon>
        <taxon>Viridiplantae</taxon>
        <taxon>Streptophyta</taxon>
        <taxon>Embryophyta</taxon>
        <taxon>Tracheophyta</taxon>
        <taxon>Spermatophyta</taxon>
        <taxon>Magnoliopsida</taxon>
        <taxon>eudicotyledons</taxon>
        <taxon>Gunneridae</taxon>
        <taxon>Pentapetalae</taxon>
        <taxon>asterids</taxon>
        <taxon>campanulids</taxon>
        <taxon>Asterales</taxon>
        <taxon>Asteraceae</taxon>
        <taxon>Asteroideae</taxon>
        <taxon>Heliantheae alliance</taxon>
        <taxon>Millerieae</taxon>
        <taxon>Smallanthus</taxon>
    </lineage>
</organism>
<sequence length="226" mass="25887">MIGATMSMMMNSGNKNMKSKIESNLCIVSEYVKGGSLRSYLLKNRDKKLLMKMVIQFALDIAKGLSYLHSKKIIHFDVKPDNILIDDEYKLKLVDFGGSVFRPFGGLFLMCGENGTRGYMAPEILRRKLCGQKCDVYSFGICLWEIYSCDIAYPYDSGNKTIDVYKERPSIPVKCPRSMARLITQCWDTDPRNRPEMKEVVVELEKMMKYEGWQAMSQVEKVASGY</sequence>
<reference evidence="1 2" key="2">
    <citation type="journal article" date="2022" name="Mol. Ecol. Resour.">
        <title>The genomes of chicory, endive, great burdock and yacon provide insights into Asteraceae paleo-polyploidization history and plant inulin production.</title>
        <authorList>
            <person name="Fan W."/>
            <person name="Wang S."/>
            <person name="Wang H."/>
            <person name="Wang A."/>
            <person name="Jiang F."/>
            <person name="Liu H."/>
            <person name="Zhao H."/>
            <person name="Xu D."/>
            <person name="Zhang Y."/>
        </authorList>
    </citation>
    <scope>NUCLEOTIDE SEQUENCE [LARGE SCALE GENOMIC DNA]</scope>
    <source>
        <strain evidence="2">cv. Yunnan</strain>
        <tissue evidence="1">Leaves</tissue>
    </source>
</reference>
<gene>
    <name evidence="1" type="ORF">L1987_69032</name>
</gene>